<keyword evidence="7" id="KW-0812">Transmembrane</keyword>
<keyword evidence="4" id="KW-0808">Transferase</keyword>
<accession>A0ABW3KAW7</accession>
<evidence type="ECO:0000256" key="2">
    <source>
        <dbReference type="ARBA" id="ARBA00012438"/>
    </source>
</evidence>
<evidence type="ECO:0000256" key="1">
    <source>
        <dbReference type="ARBA" id="ARBA00000085"/>
    </source>
</evidence>
<feature type="transmembrane region" description="Helical" evidence="7">
    <location>
        <begin position="7"/>
        <end position="27"/>
    </location>
</feature>
<dbReference type="SUPFAM" id="SSF55874">
    <property type="entry name" value="ATPase domain of HSP90 chaperone/DNA topoisomerase II/histidine kinase"/>
    <property type="match status" value="1"/>
</dbReference>
<dbReference type="PANTHER" id="PTHR42878">
    <property type="entry name" value="TWO-COMPONENT HISTIDINE KINASE"/>
    <property type="match status" value="1"/>
</dbReference>
<proteinExistence type="predicted"/>
<evidence type="ECO:0000313" key="9">
    <source>
        <dbReference type="EMBL" id="MFD1002132.1"/>
    </source>
</evidence>
<dbReference type="InterPro" id="IPR003661">
    <property type="entry name" value="HisK_dim/P_dom"/>
</dbReference>
<evidence type="ECO:0000256" key="4">
    <source>
        <dbReference type="ARBA" id="ARBA00022679"/>
    </source>
</evidence>
<evidence type="ECO:0000256" key="7">
    <source>
        <dbReference type="SAM" id="Phobius"/>
    </source>
</evidence>
<feature type="domain" description="Histidine kinase" evidence="8">
    <location>
        <begin position="234"/>
        <end position="465"/>
    </location>
</feature>
<dbReference type="Proteomes" id="UP001597112">
    <property type="component" value="Unassembled WGS sequence"/>
</dbReference>
<sequence>MRKSVIITYLAFFVSLVILLGIGFNFYTRLLRYNYSITWIERTHEVLQELKNLENYFKEMESSQRGFLLTNDSLFIKPFEERLSAVRGSFSRLLELTSENPAQQKKLKDLSYIIARRIDILEESTALHKLDRTLFEKRLRAGRETMQECEAILKDIEQEEKRLLVTRRKIKDSYGSASSNYSVVIFTFSFVVFIITFLLIIRELSRRFRYQRELELKITELNQANAELEQITFAASHDLQEPLRKILTFSDMLKVKYKDELPAETQRLVERLQFSATRMHELVEDLMNFTQLVGQKEESQRVSLKEVVEEVQHELKDIFTAKDVKLSIDLRLPDITGYRSQLNLLFHSLLDNAVKFSKENVPPAIFILTQQATAEEMKEKFKIRYDSQHYIKIIVRDNGIGFDNEFAGRMFNLFQRLHSQQSAYTGKGIGLTIVKRIMTNHLGFVSAHGKVNEGAEFVLYFPVSESA</sequence>
<evidence type="ECO:0000259" key="8">
    <source>
        <dbReference type="PROSITE" id="PS50109"/>
    </source>
</evidence>
<dbReference type="Pfam" id="PF05227">
    <property type="entry name" value="CHASE3"/>
    <property type="match status" value="1"/>
</dbReference>
<keyword evidence="5" id="KW-0418">Kinase</keyword>
<keyword evidence="7" id="KW-0472">Membrane</keyword>
<feature type="transmembrane region" description="Helical" evidence="7">
    <location>
        <begin position="181"/>
        <end position="201"/>
    </location>
</feature>
<dbReference type="InterPro" id="IPR003594">
    <property type="entry name" value="HATPase_dom"/>
</dbReference>
<dbReference type="Pfam" id="PF00512">
    <property type="entry name" value="HisKA"/>
    <property type="match status" value="1"/>
</dbReference>
<dbReference type="InterPro" id="IPR004358">
    <property type="entry name" value="Sig_transdc_His_kin-like_C"/>
</dbReference>
<dbReference type="InterPro" id="IPR007891">
    <property type="entry name" value="CHASE3"/>
</dbReference>
<dbReference type="EMBL" id="JBHTKA010000008">
    <property type="protein sequence ID" value="MFD1002132.1"/>
    <property type="molecule type" value="Genomic_DNA"/>
</dbReference>
<feature type="coiled-coil region" evidence="6">
    <location>
        <begin position="139"/>
        <end position="166"/>
    </location>
</feature>
<dbReference type="CDD" id="cd19410">
    <property type="entry name" value="HK9-like_sensor"/>
    <property type="match status" value="1"/>
</dbReference>
<dbReference type="CDD" id="cd00082">
    <property type="entry name" value="HisKA"/>
    <property type="match status" value="1"/>
</dbReference>
<evidence type="ECO:0000313" key="10">
    <source>
        <dbReference type="Proteomes" id="UP001597112"/>
    </source>
</evidence>
<keyword evidence="6" id="KW-0175">Coiled coil</keyword>
<dbReference type="PROSITE" id="PS50109">
    <property type="entry name" value="HIS_KIN"/>
    <property type="match status" value="1"/>
</dbReference>
<dbReference type="InterPro" id="IPR036890">
    <property type="entry name" value="HATPase_C_sf"/>
</dbReference>
<evidence type="ECO:0000256" key="6">
    <source>
        <dbReference type="SAM" id="Coils"/>
    </source>
</evidence>
<dbReference type="InterPro" id="IPR036097">
    <property type="entry name" value="HisK_dim/P_sf"/>
</dbReference>
<organism evidence="9 10">
    <name type="scientific">Ohtaekwangia kribbensis</name>
    <dbReference type="NCBI Taxonomy" id="688913"/>
    <lineage>
        <taxon>Bacteria</taxon>
        <taxon>Pseudomonadati</taxon>
        <taxon>Bacteroidota</taxon>
        <taxon>Cytophagia</taxon>
        <taxon>Cytophagales</taxon>
        <taxon>Fulvivirgaceae</taxon>
        <taxon>Ohtaekwangia</taxon>
    </lineage>
</organism>
<keyword evidence="10" id="KW-1185">Reference proteome</keyword>
<dbReference type="RefSeq" id="WP_377582942.1">
    <property type="nucleotide sequence ID" value="NZ_JBHTKA010000008.1"/>
</dbReference>
<dbReference type="SMART" id="SM00388">
    <property type="entry name" value="HisKA"/>
    <property type="match status" value="1"/>
</dbReference>
<reference evidence="10" key="1">
    <citation type="journal article" date="2019" name="Int. J. Syst. Evol. Microbiol.">
        <title>The Global Catalogue of Microorganisms (GCM) 10K type strain sequencing project: providing services to taxonomists for standard genome sequencing and annotation.</title>
        <authorList>
            <consortium name="The Broad Institute Genomics Platform"/>
            <consortium name="The Broad Institute Genome Sequencing Center for Infectious Disease"/>
            <person name="Wu L."/>
            <person name="Ma J."/>
        </authorList>
    </citation>
    <scope>NUCLEOTIDE SEQUENCE [LARGE SCALE GENOMIC DNA]</scope>
    <source>
        <strain evidence="10">CCUG 58938</strain>
    </source>
</reference>
<name>A0ABW3KAW7_9BACT</name>
<dbReference type="SUPFAM" id="SSF47384">
    <property type="entry name" value="Homodimeric domain of signal transducing histidine kinase"/>
    <property type="match status" value="1"/>
</dbReference>
<evidence type="ECO:0000256" key="3">
    <source>
        <dbReference type="ARBA" id="ARBA00022553"/>
    </source>
</evidence>
<comment type="caution">
    <text evidence="9">The sequence shown here is derived from an EMBL/GenBank/DDBJ whole genome shotgun (WGS) entry which is preliminary data.</text>
</comment>
<dbReference type="SMART" id="SM00387">
    <property type="entry name" value="HATPase_c"/>
    <property type="match status" value="1"/>
</dbReference>
<dbReference type="PRINTS" id="PR00344">
    <property type="entry name" value="BCTRLSENSOR"/>
</dbReference>
<comment type="catalytic activity">
    <reaction evidence="1">
        <text>ATP + protein L-histidine = ADP + protein N-phospho-L-histidine.</text>
        <dbReference type="EC" id="2.7.13.3"/>
    </reaction>
</comment>
<dbReference type="EC" id="2.7.13.3" evidence="2"/>
<evidence type="ECO:0000256" key="5">
    <source>
        <dbReference type="ARBA" id="ARBA00022777"/>
    </source>
</evidence>
<keyword evidence="3" id="KW-0597">Phosphoprotein</keyword>
<dbReference type="Gene3D" id="3.30.565.10">
    <property type="entry name" value="Histidine kinase-like ATPase, C-terminal domain"/>
    <property type="match status" value="1"/>
</dbReference>
<dbReference type="Pfam" id="PF02518">
    <property type="entry name" value="HATPase_c"/>
    <property type="match status" value="1"/>
</dbReference>
<protein>
    <recommendedName>
        <fullName evidence="2">histidine kinase</fullName>
        <ecNumber evidence="2">2.7.13.3</ecNumber>
    </recommendedName>
</protein>
<dbReference type="InterPro" id="IPR050351">
    <property type="entry name" value="BphY/WalK/GraS-like"/>
</dbReference>
<dbReference type="PANTHER" id="PTHR42878:SF15">
    <property type="entry name" value="BACTERIOPHYTOCHROME"/>
    <property type="match status" value="1"/>
</dbReference>
<keyword evidence="7" id="KW-1133">Transmembrane helix</keyword>
<dbReference type="InterPro" id="IPR005467">
    <property type="entry name" value="His_kinase_dom"/>
</dbReference>
<dbReference type="Gene3D" id="1.10.287.130">
    <property type="match status" value="1"/>
</dbReference>
<gene>
    <name evidence="9" type="ORF">ACFQ21_22595</name>
</gene>